<organism evidence="2 3">
    <name type="scientific">Streptomyces tubbatahanensis</name>
    <dbReference type="NCBI Taxonomy" id="2923272"/>
    <lineage>
        <taxon>Bacteria</taxon>
        <taxon>Bacillati</taxon>
        <taxon>Actinomycetota</taxon>
        <taxon>Actinomycetes</taxon>
        <taxon>Kitasatosporales</taxon>
        <taxon>Streptomycetaceae</taxon>
        <taxon>Streptomyces</taxon>
    </lineage>
</organism>
<dbReference type="InterPro" id="IPR017517">
    <property type="entry name" value="Maleyloyr_isom"/>
</dbReference>
<dbReference type="Proteomes" id="UP001202244">
    <property type="component" value="Chromosome"/>
</dbReference>
<keyword evidence="3" id="KW-1185">Reference proteome</keyword>
<dbReference type="NCBIfam" id="TIGR03086">
    <property type="entry name" value="TIGR03086 family metal-binding protein"/>
    <property type="match status" value="1"/>
</dbReference>
<dbReference type="InterPro" id="IPR034660">
    <property type="entry name" value="DinB/YfiT-like"/>
</dbReference>
<dbReference type="SUPFAM" id="SSF109854">
    <property type="entry name" value="DinB/YfiT-like putative metalloenzymes"/>
    <property type="match status" value="1"/>
</dbReference>
<evidence type="ECO:0000313" key="2">
    <source>
        <dbReference type="EMBL" id="UNT00552.1"/>
    </source>
</evidence>
<evidence type="ECO:0000313" key="3">
    <source>
        <dbReference type="Proteomes" id="UP001202244"/>
    </source>
</evidence>
<name>A0ABY3Y1Q7_9ACTN</name>
<dbReference type="InterPro" id="IPR024344">
    <property type="entry name" value="MDMPI_metal-binding"/>
</dbReference>
<dbReference type="InterPro" id="IPR017520">
    <property type="entry name" value="CHP03086"/>
</dbReference>
<feature type="domain" description="Mycothiol-dependent maleylpyruvate isomerase metal-binding" evidence="1">
    <location>
        <begin position="5"/>
        <end position="132"/>
    </location>
</feature>
<gene>
    <name evidence="2" type="ORF">MMF93_31810</name>
</gene>
<dbReference type="RefSeq" id="WP_242756635.1">
    <property type="nucleotide sequence ID" value="NZ_CP093846.1"/>
</dbReference>
<dbReference type="Gene3D" id="1.20.120.450">
    <property type="entry name" value="dinb family like domain"/>
    <property type="match status" value="1"/>
</dbReference>
<dbReference type="Pfam" id="PF11716">
    <property type="entry name" value="MDMPI_N"/>
    <property type="match status" value="1"/>
</dbReference>
<sequence length="190" mass="19893">MIDLKPACRRMTDVLAGVGDAQLNDPTPCTEYTVRGLIDHIDEAAGGLAALARGDAGAEAARGGSGAAQPNGGHFGGAWRQHVAEKVRALGEAWDDPAAWSGATDALGVELANELWGRIALTEMVVHGWDLAKATGQPYDLPRETLQACFEHVRAFVPSAPVEGLWGPAVEAPAHAPLLDRLVAVTGRHP</sequence>
<evidence type="ECO:0000259" key="1">
    <source>
        <dbReference type="Pfam" id="PF11716"/>
    </source>
</evidence>
<dbReference type="EMBL" id="CP093846">
    <property type="protein sequence ID" value="UNT00552.1"/>
    <property type="molecule type" value="Genomic_DNA"/>
</dbReference>
<proteinExistence type="predicted"/>
<reference evidence="2 3" key="1">
    <citation type="journal article" date="2023" name="Microbiol. Spectr.">
        <title>Synergy between Genome Mining, Metabolomics, and Bioinformatics Uncovers Antibacterial Chlorinated Carbazole Alkaloids and Their Biosynthetic Gene Cluster from Streptomyces tubbatahanensis sp. nov., a Novel Actinomycete Isolated from Sulu Sea, Philippines.</title>
        <authorList>
            <person name="Tenebro C.P."/>
            <person name="Trono D.J.V.L."/>
            <person name="Balida L.A.P."/>
            <person name="Bayog L.K.A."/>
            <person name="Bruna J.R."/>
            <person name="Sabido E.M."/>
            <person name="Caspe D.P.C."/>
            <person name="de Los Santos E.L.C."/>
            <person name="Saludes J.P."/>
            <person name="Dalisay D.S."/>
        </authorList>
    </citation>
    <scope>NUCLEOTIDE SEQUENCE [LARGE SCALE GENOMIC DNA]</scope>
    <source>
        <strain evidence="2 3">DSD3025</strain>
    </source>
</reference>
<accession>A0ABY3Y1Q7</accession>
<dbReference type="NCBIfam" id="TIGR03083">
    <property type="entry name" value="maleylpyruvate isomerase family mycothiol-dependent enzyme"/>
    <property type="match status" value="1"/>
</dbReference>
<protein>
    <submittedName>
        <fullName evidence="2">TIGR03086 family metal-binding protein</fullName>
    </submittedName>
</protein>